<dbReference type="EMBL" id="AM746676">
    <property type="protein sequence ID" value="CAN93717.1"/>
    <property type="molecule type" value="Genomic_DNA"/>
</dbReference>
<feature type="transmembrane region" description="Helical" evidence="6">
    <location>
        <begin position="362"/>
        <end position="384"/>
    </location>
</feature>
<dbReference type="AlphaFoldDB" id="A9GS22"/>
<feature type="transmembrane region" description="Helical" evidence="6">
    <location>
        <begin position="322"/>
        <end position="350"/>
    </location>
</feature>
<protein>
    <submittedName>
        <fullName evidence="8">Sodium:sulfate symporter</fullName>
    </submittedName>
</protein>
<evidence type="ECO:0000256" key="3">
    <source>
        <dbReference type="ARBA" id="ARBA00022692"/>
    </source>
</evidence>
<reference evidence="8 9" key="1">
    <citation type="journal article" date="2007" name="Nat. Biotechnol.">
        <title>Complete genome sequence of the myxobacterium Sorangium cellulosum.</title>
        <authorList>
            <person name="Schneiker S."/>
            <person name="Perlova O."/>
            <person name="Kaiser O."/>
            <person name="Gerth K."/>
            <person name="Alici A."/>
            <person name="Altmeyer M.O."/>
            <person name="Bartels D."/>
            <person name="Bekel T."/>
            <person name="Beyer S."/>
            <person name="Bode E."/>
            <person name="Bode H.B."/>
            <person name="Bolten C.J."/>
            <person name="Choudhuri J.V."/>
            <person name="Doss S."/>
            <person name="Elnakady Y.A."/>
            <person name="Frank B."/>
            <person name="Gaigalat L."/>
            <person name="Goesmann A."/>
            <person name="Groeger C."/>
            <person name="Gross F."/>
            <person name="Jelsbak L."/>
            <person name="Jelsbak L."/>
            <person name="Kalinowski J."/>
            <person name="Kegler C."/>
            <person name="Knauber T."/>
            <person name="Konietzny S."/>
            <person name="Kopp M."/>
            <person name="Krause L."/>
            <person name="Krug D."/>
            <person name="Linke B."/>
            <person name="Mahmud T."/>
            <person name="Martinez-Arias R."/>
            <person name="McHardy A.C."/>
            <person name="Merai M."/>
            <person name="Meyer F."/>
            <person name="Mormann S."/>
            <person name="Munoz-Dorado J."/>
            <person name="Perez J."/>
            <person name="Pradella S."/>
            <person name="Rachid S."/>
            <person name="Raddatz G."/>
            <person name="Rosenau F."/>
            <person name="Rueckert C."/>
            <person name="Sasse F."/>
            <person name="Scharfe M."/>
            <person name="Schuster S.C."/>
            <person name="Suen G."/>
            <person name="Treuner-Lange A."/>
            <person name="Velicer G.J."/>
            <person name="Vorholter F.-J."/>
            <person name="Weissman K.J."/>
            <person name="Welch R.D."/>
            <person name="Wenzel S.C."/>
            <person name="Whitworth D.E."/>
            <person name="Wilhelm S."/>
            <person name="Wittmann C."/>
            <person name="Bloecker H."/>
            <person name="Puehler A."/>
            <person name="Mueller R."/>
        </authorList>
    </citation>
    <scope>NUCLEOTIDE SEQUENCE [LARGE SCALE GENOMIC DNA]</scope>
    <source>
        <strain evidence="9">So ce56</strain>
    </source>
</reference>
<evidence type="ECO:0000256" key="2">
    <source>
        <dbReference type="ARBA" id="ARBA00022448"/>
    </source>
</evidence>
<feature type="transmembrane region" description="Helical" evidence="6">
    <location>
        <begin position="220"/>
        <end position="244"/>
    </location>
</feature>
<evidence type="ECO:0000256" key="6">
    <source>
        <dbReference type="SAM" id="Phobius"/>
    </source>
</evidence>
<evidence type="ECO:0000313" key="9">
    <source>
        <dbReference type="Proteomes" id="UP000002139"/>
    </source>
</evidence>
<evidence type="ECO:0000256" key="1">
    <source>
        <dbReference type="ARBA" id="ARBA00004141"/>
    </source>
</evidence>
<keyword evidence="5 6" id="KW-0472">Membrane</keyword>
<keyword evidence="4 6" id="KW-1133">Transmembrane helix</keyword>
<keyword evidence="9" id="KW-1185">Reference proteome</keyword>
<feature type="transmembrane region" description="Helical" evidence="6">
    <location>
        <begin position="47"/>
        <end position="80"/>
    </location>
</feature>
<feature type="domain" description="Citrate transporter-like" evidence="7">
    <location>
        <begin position="56"/>
        <end position="413"/>
    </location>
</feature>
<dbReference type="Pfam" id="PF03600">
    <property type="entry name" value="CitMHS"/>
    <property type="match status" value="1"/>
</dbReference>
<evidence type="ECO:0000256" key="5">
    <source>
        <dbReference type="ARBA" id="ARBA00023136"/>
    </source>
</evidence>
<evidence type="ECO:0000256" key="4">
    <source>
        <dbReference type="ARBA" id="ARBA00022989"/>
    </source>
</evidence>
<evidence type="ECO:0000313" key="8">
    <source>
        <dbReference type="EMBL" id="CAN93717.1"/>
    </source>
</evidence>
<keyword evidence="3 6" id="KW-0812">Transmembrane</keyword>
<dbReference type="KEGG" id="scl:sce3557"/>
<keyword evidence="2" id="KW-0813">Transport</keyword>
<dbReference type="PANTHER" id="PTHR10283">
    <property type="entry name" value="SOLUTE CARRIER FAMILY 13 MEMBER"/>
    <property type="match status" value="1"/>
</dbReference>
<dbReference type="STRING" id="448385.sce3557"/>
<sequence length="474" mass="50556">MAVRPPPSRPTPPRPADRVRVLLPLSLTIAAGIAVVLPATLPAPARIALFAVLLAIILWSTTSLDVAYVGLGAALLLLLTGVSPQERLFDSLASDVIWLMIGAFILGGAVEQSGLAMRLAQRVIERARTVRGLFWFLTAVLIPSSLFVPSVSGRAVIAIPIFRSISSITADPRITRALALLFPTVILVSTIGSLVGAGSHLVANQLLSQVTGHRLSFGEWVLYGMPFGMVASGAACAVIMALFLDGERRGRRIRVPRRPRGSLSRSERITLAVGATMVVLWLSERWHGYESATVTLAGALALTAPGSALRWKEGVKSVDWNLLLFVGAALVLGGALIDTGASGWLFQALLRHSGIESARGRLFLVVAVGVMSLTSHLYLTSHVARIVALGPVLLQLAADRALDPAAVVFIGTVGIDYCLTFPVSSKALLMFQGLDGETFRPADLLLLSAVMLPIHLALIAVFHFTYWRWMGLAP</sequence>
<comment type="subcellular location">
    <subcellularLocation>
        <location evidence="1">Membrane</location>
        <topology evidence="1">Multi-pass membrane protein</topology>
    </subcellularLocation>
</comment>
<feature type="transmembrane region" description="Helical" evidence="6">
    <location>
        <begin position="444"/>
        <end position="466"/>
    </location>
</feature>
<dbReference type="HOGENOM" id="CLU_005170_10_0_7"/>
<accession>A9GS22</accession>
<gene>
    <name evidence="8" type="ordered locus">sce3557</name>
</gene>
<feature type="transmembrane region" description="Helical" evidence="6">
    <location>
        <begin position="404"/>
        <end position="423"/>
    </location>
</feature>
<dbReference type="eggNOG" id="COG0471">
    <property type="taxonomic scope" value="Bacteria"/>
</dbReference>
<evidence type="ECO:0000259" key="7">
    <source>
        <dbReference type="Pfam" id="PF03600"/>
    </source>
</evidence>
<feature type="transmembrane region" description="Helical" evidence="6">
    <location>
        <begin position="21"/>
        <end position="41"/>
    </location>
</feature>
<proteinExistence type="predicted"/>
<organism evidence="8 9">
    <name type="scientific">Sorangium cellulosum (strain So ce56)</name>
    <name type="common">Polyangium cellulosum (strain So ce56)</name>
    <dbReference type="NCBI Taxonomy" id="448385"/>
    <lineage>
        <taxon>Bacteria</taxon>
        <taxon>Pseudomonadati</taxon>
        <taxon>Myxococcota</taxon>
        <taxon>Polyangia</taxon>
        <taxon>Polyangiales</taxon>
        <taxon>Polyangiaceae</taxon>
        <taxon>Sorangium</taxon>
    </lineage>
</organism>
<feature type="transmembrane region" description="Helical" evidence="6">
    <location>
        <begin position="92"/>
        <end position="110"/>
    </location>
</feature>
<dbReference type="InterPro" id="IPR004680">
    <property type="entry name" value="Cit_transptr-like_dom"/>
</dbReference>
<feature type="transmembrane region" description="Helical" evidence="6">
    <location>
        <begin position="178"/>
        <end position="200"/>
    </location>
</feature>
<dbReference type="GO" id="GO:0005886">
    <property type="term" value="C:plasma membrane"/>
    <property type="evidence" value="ECO:0007669"/>
    <property type="project" value="TreeGrafter"/>
</dbReference>
<dbReference type="GO" id="GO:0022857">
    <property type="term" value="F:transmembrane transporter activity"/>
    <property type="evidence" value="ECO:0007669"/>
    <property type="project" value="TreeGrafter"/>
</dbReference>
<feature type="transmembrane region" description="Helical" evidence="6">
    <location>
        <begin position="133"/>
        <end position="157"/>
    </location>
</feature>
<dbReference type="Proteomes" id="UP000002139">
    <property type="component" value="Chromosome"/>
</dbReference>
<name>A9GS22_SORC5</name>